<dbReference type="InterPro" id="IPR001138">
    <property type="entry name" value="Zn2Cys6_DnaBD"/>
</dbReference>
<protein>
    <recommendedName>
        <fullName evidence="5">Zn(2)-C6 fungal-type domain-containing protein</fullName>
    </recommendedName>
</protein>
<proteinExistence type="predicted"/>
<evidence type="ECO:0000313" key="3">
    <source>
        <dbReference type="EMBL" id="KAK4148543.1"/>
    </source>
</evidence>
<evidence type="ECO:0000256" key="1">
    <source>
        <dbReference type="ARBA" id="ARBA00023242"/>
    </source>
</evidence>
<dbReference type="GO" id="GO:0000981">
    <property type="term" value="F:DNA-binding transcription factor activity, RNA polymerase II-specific"/>
    <property type="evidence" value="ECO:0007669"/>
    <property type="project" value="InterPro"/>
</dbReference>
<organism evidence="3 4">
    <name type="scientific">Chaetomidium leptoderma</name>
    <dbReference type="NCBI Taxonomy" id="669021"/>
    <lineage>
        <taxon>Eukaryota</taxon>
        <taxon>Fungi</taxon>
        <taxon>Dikarya</taxon>
        <taxon>Ascomycota</taxon>
        <taxon>Pezizomycotina</taxon>
        <taxon>Sordariomycetes</taxon>
        <taxon>Sordariomycetidae</taxon>
        <taxon>Sordariales</taxon>
        <taxon>Chaetomiaceae</taxon>
        <taxon>Chaetomidium</taxon>
    </lineage>
</organism>
<dbReference type="SUPFAM" id="SSF57701">
    <property type="entry name" value="Zn2/Cys6 DNA-binding domain"/>
    <property type="match status" value="1"/>
</dbReference>
<feature type="region of interest" description="Disordered" evidence="2">
    <location>
        <begin position="1"/>
        <end position="24"/>
    </location>
</feature>
<accession>A0AAN6VBS6</accession>
<dbReference type="Gene3D" id="4.10.240.10">
    <property type="entry name" value="Zn(2)-C6 fungal-type DNA-binding domain"/>
    <property type="match status" value="1"/>
</dbReference>
<dbReference type="GO" id="GO:0008270">
    <property type="term" value="F:zinc ion binding"/>
    <property type="evidence" value="ECO:0007669"/>
    <property type="project" value="InterPro"/>
</dbReference>
<evidence type="ECO:0000256" key="2">
    <source>
        <dbReference type="SAM" id="MobiDB-lite"/>
    </source>
</evidence>
<dbReference type="Proteomes" id="UP001302745">
    <property type="component" value="Unassembled WGS sequence"/>
</dbReference>
<sequence length="436" mass="46749">MTAPLPRSRTLDPAPPPMPRRQSCDRCHEQKVRCVTEGLDGALTLGGIAEESESSPGAHVISSVPCVRCRKAGAVCIYSRMIGLGILEHPSEDAHEHVSPQINPLPPSTTTRPHYERGNRRGPGLQTPPLTGQWQTPPYGSGGHQFPAGMCQSIPCSEGTTVPAIPCVPLFPDQGPEMTVSTGNVMDSYPWVFPTLPDYSLEELAQINLRIHLAGHALSAPSRALAPLSSPAVNDILDAAYSLANAVDRYASRRRLTPLSEPPAGSPVIDGAFDSSIRLMIHACHQALLGTFEDLSSSLIIGLEEPQQARPLGTPPGPPFSTCSTQAAATTNLISHALNQLDRVISSLASDPGPPHPVGRKIQVATGIFCQPSADWAGSEEFSGQYEPLNVHHRGHLKLQRGDETDALFNEMEQRQRRVRDQVKAVEGLVGGPGLR</sequence>
<reference evidence="3" key="2">
    <citation type="submission" date="2023-05" db="EMBL/GenBank/DDBJ databases">
        <authorList>
            <consortium name="Lawrence Berkeley National Laboratory"/>
            <person name="Steindorff A."/>
            <person name="Hensen N."/>
            <person name="Bonometti L."/>
            <person name="Westerberg I."/>
            <person name="Brannstrom I.O."/>
            <person name="Guillou S."/>
            <person name="Cros-Aarteil S."/>
            <person name="Calhoun S."/>
            <person name="Haridas S."/>
            <person name="Kuo A."/>
            <person name="Mondo S."/>
            <person name="Pangilinan J."/>
            <person name="Riley R."/>
            <person name="Labutti K."/>
            <person name="Andreopoulos B."/>
            <person name="Lipzen A."/>
            <person name="Chen C."/>
            <person name="Yanf M."/>
            <person name="Daum C."/>
            <person name="Ng V."/>
            <person name="Clum A."/>
            <person name="Ohm R."/>
            <person name="Martin F."/>
            <person name="Silar P."/>
            <person name="Natvig D."/>
            <person name="Lalanne C."/>
            <person name="Gautier V."/>
            <person name="Ament-Velasquez S.L."/>
            <person name="Kruys A."/>
            <person name="Hutchinson M.I."/>
            <person name="Powell A.J."/>
            <person name="Barry K."/>
            <person name="Miller A.N."/>
            <person name="Grigoriev I.V."/>
            <person name="Debuchy R."/>
            <person name="Gladieux P."/>
            <person name="Thoren M.H."/>
            <person name="Johannesson H."/>
        </authorList>
    </citation>
    <scope>NUCLEOTIDE SEQUENCE</scope>
    <source>
        <strain evidence="3">CBS 538.74</strain>
    </source>
</reference>
<evidence type="ECO:0008006" key="5">
    <source>
        <dbReference type="Google" id="ProtNLM"/>
    </source>
</evidence>
<dbReference type="CDD" id="cd00067">
    <property type="entry name" value="GAL4"/>
    <property type="match status" value="1"/>
</dbReference>
<keyword evidence="1" id="KW-0539">Nucleus</keyword>
<evidence type="ECO:0000313" key="4">
    <source>
        <dbReference type="Proteomes" id="UP001302745"/>
    </source>
</evidence>
<name>A0AAN6VBS6_9PEZI</name>
<gene>
    <name evidence="3" type="ORF">C8A00DRAFT_19641</name>
</gene>
<reference evidence="3" key="1">
    <citation type="journal article" date="2023" name="Mol. Phylogenet. Evol.">
        <title>Genome-scale phylogeny and comparative genomics of the fungal order Sordariales.</title>
        <authorList>
            <person name="Hensen N."/>
            <person name="Bonometti L."/>
            <person name="Westerberg I."/>
            <person name="Brannstrom I.O."/>
            <person name="Guillou S."/>
            <person name="Cros-Aarteil S."/>
            <person name="Calhoun S."/>
            <person name="Haridas S."/>
            <person name="Kuo A."/>
            <person name="Mondo S."/>
            <person name="Pangilinan J."/>
            <person name="Riley R."/>
            <person name="LaButti K."/>
            <person name="Andreopoulos B."/>
            <person name="Lipzen A."/>
            <person name="Chen C."/>
            <person name="Yan M."/>
            <person name="Daum C."/>
            <person name="Ng V."/>
            <person name="Clum A."/>
            <person name="Steindorff A."/>
            <person name="Ohm R.A."/>
            <person name="Martin F."/>
            <person name="Silar P."/>
            <person name="Natvig D.O."/>
            <person name="Lalanne C."/>
            <person name="Gautier V."/>
            <person name="Ament-Velasquez S.L."/>
            <person name="Kruys A."/>
            <person name="Hutchinson M.I."/>
            <person name="Powell A.J."/>
            <person name="Barry K."/>
            <person name="Miller A.N."/>
            <person name="Grigoriev I.V."/>
            <person name="Debuchy R."/>
            <person name="Gladieux P."/>
            <person name="Hiltunen Thoren M."/>
            <person name="Johannesson H."/>
        </authorList>
    </citation>
    <scope>NUCLEOTIDE SEQUENCE</scope>
    <source>
        <strain evidence="3">CBS 538.74</strain>
    </source>
</reference>
<keyword evidence="4" id="KW-1185">Reference proteome</keyword>
<dbReference type="InterPro" id="IPR036864">
    <property type="entry name" value="Zn2-C6_fun-type_DNA-bd_sf"/>
</dbReference>
<dbReference type="AlphaFoldDB" id="A0AAN6VBS6"/>
<feature type="region of interest" description="Disordered" evidence="2">
    <location>
        <begin position="96"/>
        <end position="131"/>
    </location>
</feature>
<dbReference type="EMBL" id="MU857332">
    <property type="protein sequence ID" value="KAK4148543.1"/>
    <property type="molecule type" value="Genomic_DNA"/>
</dbReference>
<comment type="caution">
    <text evidence="3">The sequence shown here is derived from an EMBL/GenBank/DDBJ whole genome shotgun (WGS) entry which is preliminary data.</text>
</comment>